<proteinExistence type="predicted"/>
<evidence type="ECO:0000313" key="3">
    <source>
        <dbReference type="Proteomes" id="UP000834106"/>
    </source>
</evidence>
<keyword evidence="3" id="KW-1185">Reference proteome</keyword>
<accession>A0AAD1Z9M5</accession>
<dbReference type="Proteomes" id="UP000834106">
    <property type="component" value="Chromosome 6"/>
</dbReference>
<name>A0AAD1Z9M5_9LAMI</name>
<evidence type="ECO:0000256" key="1">
    <source>
        <dbReference type="SAM" id="Coils"/>
    </source>
</evidence>
<gene>
    <name evidence="2" type="ORF">FPE_LOCUS10487</name>
</gene>
<evidence type="ECO:0000313" key="2">
    <source>
        <dbReference type="EMBL" id="CAI9763057.1"/>
    </source>
</evidence>
<organism evidence="2 3">
    <name type="scientific">Fraxinus pennsylvanica</name>
    <dbReference type="NCBI Taxonomy" id="56036"/>
    <lineage>
        <taxon>Eukaryota</taxon>
        <taxon>Viridiplantae</taxon>
        <taxon>Streptophyta</taxon>
        <taxon>Embryophyta</taxon>
        <taxon>Tracheophyta</taxon>
        <taxon>Spermatophyta</taxon>
        <taxon>Magnoliopsida</taxon>
        <taxon>eudicotyledons</taxon>
        <taxon>Gunneridae</taxon>
        <taxon>Pentapetalae</taxon>
        <taxon>asterids</taxon>
        <taxon>lamiids</taxon>
        <taxon>Lamiales</taxon>
        <taxon>Oleaceae</taxon>
        <taxon>Oleeae</taxon>
        <taxon>Fraxinus</taxon>
    </lineage>
</organism>
<sequence>MRSDALMGTSRGIPGFFKNPSSKVELTSSLPLAVKTSTDLLIRGWTEKEQGNLEQMSASEPYITTELLNHKVILYMIAVFDKVKDEFDKVVNLRDESLCLHSAFEEEMALYTEENKTLEERIANMEAKLERRKHL</sequence>
<dbReference type="EMBL" id="OU503041">
    <property type="protein sequence ID" value="CAI9763057.1"/>
    <property type="molecule type" value="Genomic_DNA"/>
</dbReference>
<protein>
    <submittedName>
        <fullName evidence="2">Uncharacterized protein</fullName>
    </submittedName>
</protein>
<feature type="coiled-coil region" evidence="1">
    <location>
        <begin position="101"/>
        <end position="135"/>
    </location>
</feature>
<reference evidence="2" key="1">
    <citation type="submission" date="2023-05" db="EMBL/GenBank/DDBJ databases">
        <authorList>
            <person name="Huff M."/>
        </authorList>
    </citation>
    <scope>NUCLEOTIDE SEQUENCE</scope>
</reference>
<dbReference type="AlphaFoldDB" id="A0AAD1Z9M5"/>
<keyword evidence="1" id="KW-0175">Coiled coil</keyword>